<dbReference type="FunFam" id="3.40.50.300:FF:000299">
    <property type="entry name" value="ABC transporter ATP-binding protein/permease"/>
    <property type="match status" value="1"/>
</dbReference>
<evidence type="ECO:0000256" key="7">
    <source>
        <dbReference type="ARBA" id="ARBA00022840"/>
    </source>
</evidence>
<keyword evidence="8 10" id="KW-1133">Transmembrane helix</keyword>
<dbReference type="AlphaFoldDB" id="A0A923T7N9"/>
<dbReference type="InterPro" id="IPR003593">
    <property type="entry name" value="AAA+_ATPase"/>
</dbReference>
<accession>A0A923T7N9</accession>
<proteinExistence type="predicted"/>
<keyword evidence="4 10" id="KW-0812">Transmembrane</keyword>
<dbReference type="PANTHER" id="PTHR43394:SF1">
    <property type="entry name" value="ATP-BINDING CASSETTE SUB-FAMILY B MEMBER 10, MITOCHONDRIAL"/>
    <property type="match status" value="1"/>
</dbReference>
<comment type="caution">
    <text evidence="14">The sequence shown here is derived from an EMBL/GenBank/DDBJ whole genome shotgun (WGS) entry which is preliminary data.</text>
</comment>
<dbReference type="InterPro" id="IPR036640">
    <property type="entry name" value="ABC1_TM_sf"/>
</dbReference>
<feature type="domain" description="Peptidase C39" evidence="13">
    <location>
        <begin position="7"/>
        <end position="131"/>
    </location>
</feature>
<evidence type="ECO:0000256" key="10">
    <source>
        <dbReference type="SAM" id="Phobius"/>
    </source>
</evidence>
<keyword evidence="5" id="KW-0547">Nucleotide-binding</keyword>
<evidence type="ECO:0000256" key="4">
    <source>
        <dbReference type="ARBA" id="ARBA00022692"/>
    </source>
</evidence>
<feature type="transmembrane region" description="Helical" evidence="10">
    <location>
        <begin position="197"/>
        <end position="215"/>
    </location>
</feature>
<evidence type="ECO:0000256" key="3">
    <source>
        <dbReference type="ARBA" id="ARBA00022475"/>
    </source>
</evidence>
<dbReference type="PROSITE" id="PS00211">
    <property type="entry name" value="ABC_TRANSPORTER_1"/>
    <property type="match status" value="1"/>
</dbReference>
<dbReference type="Gene3D" id="3.90.70.10">
    <property type="entry name" value="Cysteine proteinases"/>
    <property type="match status" value="1"/>
</dbReference>
<keyword evidence="7" id="KW-0067">ATP-binding</keyword>
<dbReference type="InterPro" id="IPR005074">
    <property type="entry name" value="Peptidase_C39"/>
</dbReference>
<feature type="domain" description="ABC transmembrane type-1" evidence="12">
    <location>
        <begin position="164"/>
        <end position="443"/>
    </location>
</feature>
<gene>
    <name evidence="14" type="ORF">H9S92_06280</name>
</gene>
<feature type="transmembrane region" description="Helical" evidence="10">
    <location>
        <begin position="418"/>
        <end position="437"/>
    </location>
</feature>
<keyword evidence="15" id="KW-1185">Reference proteome</keyword>
<dbReference type="GO" id="GO:0008233">
    <property type="term" value="F:peptidase activity"/>
    <property type="evidence" value="ECO:0007669"/>
    <property type="project" value="InterPro"/>
</dbReference>
<dbReference type="Proteomes" id="UP000650081">
    <property type="component" value="Unassembled WGS sequence"/>
</dbReference>
<keyword evidence="6" id="KW-0378">Hydrolase</keyword>
<feature type="transmembrane region" description="Helical" evidence="10">
    <location>
        <begin position="300"/>
        <end position="318"/>
    </location>
</feature>
<dbReference type="SUPFAM" id="SSF90123">
    <property type="entry name" value="ABC transporter transmembrane region"/>
    <property type="match status" value="1"/>
</dbReference>
<dbReference type="PANTHER" id="PTHR43394">
    <property type="entry name" value="ATP-DEPENDENT PERMEASE MDL1, MITOCHONDRIAL"/>
    <property type="match status" value="1"/>
</dbReference>
<dbReference type="EMBL" id="JACSIT010000076">
    <property type="protein sequence ID" value="MBC6993759.1"/>
    <property type="molecule type" value="Genomic_DNA"/>
</dbReference>
<dbReference type="GO" id="GO:0005886">
    <property type="term" value="C:plasma membrane"/>
    <property type="evidence" value="ECO:0007669"/>
    <property type="project" value="UniProtKB-SubCell"/>
</dbReference>
<organism evidence="14 15">
    <name type="scientific">Neolewinella lacunae</name>
    <dbReference type="NCBI Taxonomy" id="1517758"/>
    <lineage>
        <taxon>Bacteria</taxon>
        <taxon>Pseudomonadati</taxon>
        <taxon>Bacteroidota</taxon>
        <taxon>Saprospiria</taxon>
        <taxon>Saprospirales</taxon>
        <taxon>Lewinellaceae</taxon>
        <taxon>Neolewinella</taxon>
    </lineage>
</organism>
<dbReference type="PROSITE" id="PS50893">
    <property type="entry name" value="ABC_TRANSPORTER_2"/>
    <property type="match status" value="1"/>
</dbReference>
<evidence type="ECO:0000259" key="11">
    <source>
        <dbReference type="PROSITE" id="PS50893"/>
    </source>
</evidence>
<dbReference type="Gene3D" id="3.40.50.300">
    <property type="entry name" value="P-loop containing nucleotide triphosphate hydrolases"/>
    <property type="match status" value="1"/>
</dbReference>
<sequence length="724" mass="79467">MKKNIKQHDRSDCGAACLASIAAHYRLGLPLARIRQLADTNAKGTTLLGLINAATRNGFTARGVRADAAALTSVEMPAIAHLFLEGKSHHFVVLYRVGKRSVKIMDPATGRMESRPVAEFLTQWTGVLLLIAPGEAFTPGEQRTSLGRRFSHLLRPHRGVLLQALLGAAIYTVLGLSTAIYLQKITDFVLTSGNTGLLNLLSVGMLAVLAISIFLGTMKSVMVLRTGQLIDAKLILGYYQHLMRLPQRFFDTMRTGEIISRVNDAVKIRAFINDVAINLLVNVFIVVFSFALMFTYYWKLAVAMLLVIPLYTLVYWLTNRLNRRRERELMERAAELESQLVESVNAARTIKQLRLEDYANLETETHFVRLLGTSYRSGLNGLFSSTSAEAIGRVFTVFLLWFGAGLVIKGAISPGELLGFYALIGYFTGPAQSLIGMNKKIQNALIAADRLFEIVDLVPEPNTADAIVLTPELLGEVRFQDVRFSYGAGREVFQGLNLTLPAGKITAIVGESGSGKSSIAHLVQKLYPLEGGQISIGGLDLNYLATDSLRRYVGVVPQQVDLFSGTLLENITIGTGKPDMKKVLDLCRELGMLSFIEQLPNGFHTPIGENGVNLSGGQRQRIALARAIYREPRILLLDEATAALDSVSEAFIQRAIHRLRASGTTILVIAHRLSTVVEADQIIVLADGAVLESGTHHELLDAQGHYQELWHQQFPAAPARRMVG</sequence>
<feature type="transmembrane region" description="Helical" evidence="10">
    <location>
        <begin position="159"/>
        <end position="182"/>
    </location>
</feature>
<dbReference type="Pfam" id="PF03412">
    <property type="entry name" value="Peptidase_C39"/>
    <property type="match status" value="1"/>
</dbReference>
<dbReference type="InterPro" id="IPR027417">
    <property type="entry name" value="P-loop_NTPase"/>
</dbReference>
<reference evidence="14" key="1">
    <citation type="submission" date="2020-08" db="EMBL/GenBank/DDBJ databases">
        <title>Lewinella bacteria from marine environments.</title>
        <authorList>
            <person name="Zhong Y."/>
        </authorList>
    </citation>
    <scope>NUCLEOTIDE SEQUENCE</scope>
    <source>
        <strain evidence="14">KCTC 42187</strain>
    </source>
</reference>
<dbReference type="GO" id="GO:0006508">
    <property type="term" value="P:proteolysis"/>
    <property type="evidence" value="ECO:0007669"/>
    <property type="project" value="InterPro"/>
</dbReference>
<dbReference type="SUPFAM" id="SSF52540">
    <property type="entry name" value="P-loop containing nucleoside triphosphate hydrolases"/>
    <property type="match status" value="1"/>
</dbReference>
<evidence type="ECO:0000313" key="15">
    <source>
        <dbReference type="Proteomes" id="UP000650081"/>
    </source>
</evidence>
<protein>
    <submittedName>
        <fullName evidence="14">Peptidase domain-containing ABC transporter</fullName>
    </submittedName>
</protein>
<feature type="transmembrane region" description="Helical" evidence="10">
    <location>
        <begin position="390"/>
        <end position="412"/>
    </location>
</feature>
<dbReference type="GO" id="GO:0015421">
    <property type="term" value="F:ABC-type oligopeptide transporter activity"/>
    <property type="evidence" value="ECO:0007669"/>
    <property type="project" value="TreeGrafter"/>
</dbReference>
<dbReference type="InterPro" id="IPR017871">
    <property type="entry name" value="ABC_transporter-like_CS"/>
</dbReference>
<dbReference type="SMART" id="SM00382">
    <property type="entry name" value="AAA"/>
    <property type="match status" value="1"/>
</dbReference>
<evidence type="ECO:0000259" key="13">
    <source>
        <dbReference type="PROSITE" id="PS50990"/>
    </source>
</evidence>
<dbReference type="InterPro" id="IPR003439">
    <property type="entry name" value="ABC_transporter-like_ATP-bd"/>
</dbReference>
<dbReference type="CDD" id="cd02418">
    <property type="entry name" value="Peptidase_C39B"/>
    <property type="match status" value="1"/>
</dbReference>
<dbReference type="InterPro" id="IPR039421">
    <property type="entry name" value="Type_1_exporter"/>
</dbReference>
<feature type="transmembrane region" description="Helical" evidence="10">
    <location>
        <begin position="275"/>
        <end position="294"/>
    </location>
</feature>
<keyword evidence="3" id="KW-1003">Cell membrane</keyword>
<dbReference type="GO" id="GO:0005524">
    <property type="term" value="F:ATP binding"/>
    <property type="evidence" value="ECO:0007669"/>
    <property type="project" value="UniProtKB-KW"/>
</dbReference>
<evidence type="ECO:0000256" key="5">
    <source>
        <dbReference type="ARBA" id="ARBA00022741"/>
    </source>
</evidence>
<dbReference type="PROSITE" id="PS50990">
    <property type="entry name" value="PEPTIDASE_C39"/>
    <property type="match status" value="1"/>
</dbReference>
<keyword evidence="9 10" id="KW-0472">Membrane</keyword>
<dbReference type="Gene3D" id="1.20.1560.10">
    <property type="entry name" value="ABC transporter type 1, transmembrane domain"/>
    <property type="match status" value="1"/>
</dbReference>
<evidence type="ECO:0000256" key="8">
    <source>
        <dbReference type="ARBA" id="ARBA00022989"/>
    </source>
</evidence>
<evidence type="ECO:0000256" key="6">
    <source>
        <dbReference type="ARBA" id="ARBA00022801"/>
    </source>
</evidence>
<comment type="subcellular location">
    <subcellularLocation>
        <location evidence="1">Cell membrane</location>
        <topology evidence="1">Multi-pass membrane protein</topology>
    </subcellularLocation>
</comment>
<dbReference type="PROSITE" id="PS50929">
    <property type="entry name" value="ABC_TM1F"/>
    <property type="match status" value="1"/>
</dbReference>
<name>A0A923T7N9_9BACT</name>
<dbReference type="Pfam" id="PF00005">
    <property type="entry name" value="ABC_tran"/>
    <property type="match status" value="1"/>
</dbReference>
<dbReference type="InterPro" id="IPR011527">
    <property type="entry name" value="ABC1_TM_dom"/>
</dbReference>
<dbReference type="Pfam" id="PF00664">
    <property type="entry name" value="ABC_membrane"/>
    <property type="match status" value="1"/>
</dbReference>
<dbReference type="RefSeq" id="WP_187465858.1">
    <property type="nucleotide sequence ID" value="NZ_JACSIT010000076.1"/>
</dbReference>
<dbReference type="GO" id="GO:0016887">
    <property type="term" value="F:ATP hydrolysis activity"/>
    <property type="evidence" value="ECO:0007669"/>
    <property type="project" value="InterPro"/>
</dbReference>
<evidence type="ECO:0000259" key="12">
    <source>
        <dbReference type="PROSITE" id="PS50929"/>
    </source>
</evidence>
<evidence type="ECO:0000256" key="2">
    <source>
        <dbReference type="ARBA" id="ARBA00022448"/>
    </source>
</evidence>
<evidence type="ECO:0000256" key="1">
    <source>
        <dbReference type="ARBA" id="ARBA00004651"/>
    </source>
</evidence>
<evidence type="ECO:0000256" key="9">
    <source>
        <dbReference type="ARBA" id="ARBA00023136"/>
    </source>
</evidence>
<keyword evidence="2" id="KW-0813">Transport</keyword>
<evidence type="ECO:0000313" key="14">
    <source>
        <dbReference type="EMBL" id="MBC6993759.1"/>
    </source>
</evidence>
<feature type="domain" description="ABC transporter" evidence="11">
    <location>
        <begin position="477"/>
        <end position="712"/>
    </location>
</feature>
<dbReference type="CDD" id="cd18570">
    <property type="entry name" value="ABC_6TM_PCAT1_LagD_like"/>
    <property type="match status" value="1"/>
</dbReference>